<sequence length="67" mass="7555">MEAADTSYRAQETGWGLWWNSGYAYSVTITNKGVKLLYVKIQIYLVVIDFSSNKFDGEIPSCLGNLK</sequence>
<protein>
    <submittedName>
        <fullName evidence="1">Uncharacterized protein</fullName>
    </submittedName>
</protein>
<proteinExistence type="predicted"/>
<dbReference type="AlphaFoldDB" id="A0A2P5E5H7"/>
<evidence type="ECO:0000313" key="1">
    <source>
        <dbReference type="EMBL" id="PON80740.1"/>
    </source>
</evidence>
<reference evidence="2" key="1">
    <citation type="submission" date="2016-06" db="EMBL/GenBank/DDBJ databases">
        <title>Parallel loss of symbiosis genes in relatives of nitrogen-fixing non-legume Parasponia.</title>
        <authorList>
            <person name="Van Velzen R."/>
            <person name="Holmer R."/>
            <person name="Bu F."/>
            <person name="Rutten L."/>
            <person name="Van Zeijl A."/>
            <person name="Liu W."/>
            <person name="Santuari L."/>
            <person name="Cao Q."/>
            <person name="Sharma T."/>
            <person name="Shen D."/>
            <person name="Roswanjaya Y."/>
            <person name="Wardhani T."/>
            <person name="Kalhor M.S."/>
            <person name="Jansen J."/>
            <person name="Van den Hoogen J."/>
            <person name="Gungor B."/>
            <person name="Hartog M."/>
            <person name="Hontelez J."/>
            <person name="Verver J."/>
            <person name="Yang W.-C."/>
            <person name="Schijlen E."/>
            <person name="Repin R."/>
            <person name="Schilthuizen M."/>
            <person name="Schranz E."/>
            <person name="Heidstra R."/>
            <person name="Miyata K."/>
            <person name="Fedorova E."/>
            <person name="Kohlen W."/>
            <person name="Bisseling T."/>
            <person name="Smit S."/>
            <person name="Geurts R."/>
        </authorList>
    </citation>
    <scope>NUCLEOTIDE SEQUENCE [LARGE SCALE GENOMIC DNA]</scope>
    <source>
        <strain evidence="2">cv. WU1-14</strain>
    </source>
</reference>
<dbReference type="Proteomes" id="UP000237105">
    <property type="component" value="Unassembled WGS sequence"/>
</dbReference>
<comment type="caution">
    <text evidence="1">The sequence shown here is derived from an EMBL/GenBank/DDBJ whole genome shotgun (WGS) entry which is preliminary data.</text>
</comment>
<gene>
    <name evidence="1" type="ORF">PanWU01x14_002960</name>
</gene>
<dbReference type="OrthoDB" id="1161318at2759"/>
<accession>A0A2P5E5H7</accession>
<keyword evidence="2" id="KW-1185">Reference proteome</keyword>
<evidence type="ECO:0000313" key="2">
    <source>
        <dbReference type="Proteomes" id="UP000237105"/>
    </source>
</evidence>
<dbReference type="EMBL" id="JXTB01000001">
    <property type="protein sequence ID" value="PON80740.1"/>
    <property type="molecule type" value="Genomic_DNA"/>
</dbReference>
<organism evidence="1 2">
    <name type="scientific">Parasponia andersonii</name>
    <name type="common">Sponia andersonii</name>
    <dbReference type="NCBI Taxonomy" id="3476"/>
    <lineage>
        <taxon>Eukaryota</taxon>
        <taxon>Viridiplantae</taxon>
        <taxon>Streptophyta</taxon>
        <taxon>Embryophyta</taxon>
        <taxon>Tracheophyta</taxon>
        <taxon>Spermatophyta</taxon>
        <taxon>Magnoliopsida</taxon>
        <taxon>eudicotyledons</taxon>
        <taxon>Gunneridae</taxon>
        <taxon>Pentapetalae</taxon>
        <taxon>rosids</taxon>
        <taxon>fabids</taxon>
        <taxon>Rosales</taxon>
        <taxon>Cannabaceae</taxon>
        <taxon>Parasponia</taxon>
    </lineage>
</organism>
<name>A0A2P5E5H7_PARAD</name>